<organism evidence="2">
    <name type="scientific">marine sediment metagenome</name>
    <dbReference type="NCBI Taxonomy" id="412755"/>
    <lineage>
        <taxon>unclassified sequences</taxon>
        <taxon>metagenomes</taxon>
        <taxon>ecological metagenomes</taxon>
    </lineage>
</organism>
<dbReference type="PANTHER" id="PTHR32294:SF0">
    <property type="entry name" value="DNA POLYMERASE III SUBUNIT ALPHA"/>
    <property type="match status" value="1"/>
</dbReference>
<proteinExistence type="predicted"/>
<dbReference type="SUPFAM" id="SSF89550">
    <property type="entry name" value="PHP domain-like"/>
    <property type="match status" value="1"/>
</dbReference>
<reference evidence="2" key="1">
    <citation type="journal article" date="2014" name="Front. Microbiol.">
        <title>High frequency of phylogenetically diverse reductive dehalogenase-homologous genes in deep subseafloor sedimentary metagenomes.</title>
        <authorList>
            <person name="Kawai M."/>
            <person name="Futagami T."/>
            <person name="Toyoda A."/>
            <person name="Takaki Y."/>
            <person name="Nishi S."/>
            <person name="Hori S."/>
            <person name="Arai W."/>
            <person name="Tsubouchi T."/>
            <person name="Morono Y."/>
            <person name="Uchiyama I."/>
            <person name="Ito T."/>
            <person name="Fujiyama A."/>
            <person name="Inagaki F."/>
            <person name="Takami H."/>
        </authorList>
    </citation>
    <scope>NUCLEOTIDE SEQUENCE</scope>
    <source>
        <strain evidence="2">Expedition CK06-06</strain>
    </source>
</reference>
<feature type="non-terminal residue" evidence="2">
    <location>
        <position position="1"/>
    </location>
</feature>
<name>X0UYS1_9ZZZZ</name>
<dbReference type="InterPro" id="IPR011708">
    <property type="entry name" value="DNA_pol3_alpha_NTPase_dom"/>
</dbReference>
<dbReference type="Gene3D" id="3.20.20.140">
    <property type="entry name" value="Metal-dependent hydrolases"/>
    <property type="match status" value="1"/>
</dbReference>
<dbReference type="InterPro" id="IPR016195">
    <property type="entry name" value="Pol/histidinol_Pase-like"/>
</dbReference>
<accession>X0UYS1</accession>
<evidence type="ECO:0000313" key="2">
    <source>
        <dbReference type="EMBL" id="GAG10969.1"/>
    </source>
</evidence>
<dbReference type="GO" id="GO:0006260">
    <property type="term" value="P:DNA replication"/>
    <property type="evidence" value="ECO:0007669"/>
    <property type="project" value="InterPro"/>
</dbReference>
<dbReference type="AlphaFoldDB" id="X0UYS1"/>
<gene>
    <name evidence="2" type="ORF">S01H1_44884</name>
</gene>
<dbReference type="EMBL" id="BARS01028651">
    <property type="protein sequence ID" value="GAG10969.1"/>
    <property type="molecule type" value="Genomic_DNA"/>
</dbReference>
<evidence type="ECO:0000259" key="1">
    <source>
        <dbReference type="Pfam" id="PF07733"/>
    </source>
</evidence>
<dbReference type="PANTHER" id="PTHR32294">
    <property type="entry name" value="DNA POLYMERASE III SUBUNIT ALPHA"/>
    <property type="match status" value="1"/>
</dbReference>
<feature type="domain" description="Bacterial DNA polymerase III alpha subunit NTPase" evidence="1">
    <location>
        <begin position="148"/>
        <end position="264"/>
    </location>
</feature>
<dbReference type="InterPro" id="IPR004805">
    <property type="entry name" value="DnaE2/DnaE/PolC"/>
</dbReference>
<dbReference type="GO" id="GO:0008408">
    <property type="term" value="F:3'-5' exonuclease activity"/>
    <property type="evidence" value="ECO:0007669"/>
    <property type="project" value="InterPro"/>
</dbReference>
<comment type="caution">
    <text evidence="2">The sequence shown here is derived from an EMBL/GenBank/DDBJ whole genome shotgun (WGS) entry which is preliminary data.</text>
</comment>
<protein>
    <recommendedName>
        <fullName evidence="1">Bacterial DNA polymerase III alpha subunit NTPase domain-containing protein</fullName>
    </recommendedName>
</protein>
<dbReference type="Pfam" id="PF07733">
    <property type="entry name" value="DNA_pol3_alpha"/>
    <property type="match status" value="1"/>
</dbReference>
<feature type="non-terminal residue" evidence="2">
    <location>
        <position position="264"/>
    </location>
</feature>
<sequence length="264" mass="30255">SGQNKKAQELTGELVEIFGKENFYLELQDHQIPEQNKVNSSLIELSKKLSVPLVATNDVHYLNKGDAASHDALLCIQTQTVLSNPQRLKFSSDEFYFKSALEMKKLFADFPKSLTNTIAIAEKCNVELDFSKTYLPRYKPPEGKSREEYLRQLCLAGLKHRFKDQIDQKINDRLNHELKIIKDSGYMSYFLIAWDFIHYAKEKGIPHGPGRGSAAGSLVSYVLGITDIDPLKYGLIFERFLNPERVSLPDIDIDFCYERRNEVI</sequence>